<proteinExistence type="predicted"/>
<organism evidence="1">
    <name type="scientific">Podoviridae sp. cthVG1</name>
    <dbReference type="NCBI Taxonomy" id="2827297"/>
    <lineage>
        <taxon>Viruses</taxon>
        <taxon>Duplodnaviria</taxon>
        <taxon>Heunggongvirae</taxon>
        <taxon>Uroviricota</taxon>
        <taxon>Caudoviricetes</taxon>
    </lineage>
</organism>
<reference evidence="1" key="1">
    <citation type="journal article" date="2021" name="Proc. Natl. Acad. Sci. U.S.A.">
        <title>A Catalog of Tens of Thousands of Viruses from Human Metagenomes Reveals Hidden Associations with Chronic Diseases.</title>
        <authorList>
            <person name="Tisza M.J."/>
            <person name="Buck C.B."/>
        </authorList>
    </citation>
    <scope>NUCLEOTIDE SEQUENCE</scope>
    <source>
        <strain evidence="1">CthVG1</strain>
    </source>
</reference>
<name>A0A8S5R9V5_9CAUD</name>
<evidence type="ECO:0000313" key="1">
    <source>
        <dbReference type="EMBL" id="DAE28127.1"/>
    </source>
</evidence>
<sequence>MDIDQILRRNDEMIAETESIMRRGEEIVAKLESGAIKPEDPQVKEVLLQLKERVRINADLNTELQRLAGEHEKITTEH</sequence>
<dbReference type="EMBL" id="BK015851">
    <property type="protein sequence ID" value="DAE28127.1"/>
    <property type="molecule type" value="Genomic_DNA"/>
</dbReference>
<protein>
    <submittedName>
        <fullName evidence="1">Uncharacterized protein</fullName>
    </submittedName>
</protein>
<accession>A0A8S5R9V5</accession>